<evidence type="ECO:0000256" key="3">
    <source>
        <dbReference type="ARBA" id="ARBA00022898"/>
    </source>
</evidence>
<dbReference type="AlphaFoldDB" id="A0A172QUP8"/>
<dbReference type="Gene3D" id="3.20.20.10">
    <property type="entry name" value="Alanine racemase"/>
    <property type="match status" value="1"/>
</dbReference>
<dbReference type="STRING" id="1652495.ccrud_09340"/>
<proteinExistence type="predicted"/>
<dbReference type="InterPro" id="IPR038732">
    <property type="entry name" value="HpyO/CreE_NAD-binding"/>
</dbReference>
<dbReference type="InterPro" id="IPR000183">
    <property type="entry name" value="Orn/DAP/Arg_de-COase"/>
</dbReference>
<accession>A0A172QUP8</accession>
<evidence type="ECO:0000256" key="1">
    <source>
        <dbReference type="ARBA" id="ARBA00001933"/>
    </source>
</evidence>
<dbReference type="InterPro" id="IPR029066">
    <property type="entry name" value="PLP-binding_barrel"/>
</dbReference>
<evidence type="ECO:0000313" key="7">
    <source>
        <dbReference type="EMBL" id="ANE04381.1"/>
    </source>
</evidence>
<evidence type="ECO:0000256" key="2">
    <source>
        <dbReference type="ARBA" id="ARBA00022793"/>
    </source>
</evidence>
<dbReference type="RefSeq" id="WP_066566646.1">
    <property type="nucleotide sequence ID" value="NZ_CP015622.1"/>
</dbReference>
<feature type="domain" description="Orn/DAP/Arg decarboxylase 2 N-terminal" evidence="5">
    <location>
        <begin position="496"/>
        <end position="690"/>
    </location>
</feature>
<dbReference type="InterPro" id="IPR036188">
    <property type="entry name" value="FAD/NAD-bd_sf"/>
</dbReference>
<dbReference type="InterPro" id="IPR022653">
    <property type="entry name" value="De-COase2_pyr-phos_BS"/>
</dbReference>
<dbReference type="Gene3D" id="2.40.37.10">
    <property type="entry name" value="Lyase, Ornithine Decarboxylase, Chain A, domain 1"/>
    <property type="match status" value="1"/>
</dbReference>
<organism evidence="7 8">
    <name type="scientific">Corynebacterium crudilactis</name>
    <dbReference type="NCBI Taxonomy" id="1652495"/>
    <lineage>
        <taxon>Bacteria</taxon>
        <taxon>Bacillati</taxon>
        <taxon>Actinomycetota</taxon>
        <taxon>Actinomycetes</taxon>
        <taxon>Mycobacteriales</taxon>
        <taxon>Corynebacteriaceae</taxon>
        <taxon>Corynebacterium</taxon>
    </lineage>
</organism>
<evidence type="ECO:0000259" key="5">
    <source>
        <dbReference type="Pfam" id="PF02784"/>
    </source>
</evidence>
<dbReference type="PANTHER" id="PTHR43727">
    <property type="entry name" value="DIAMINOPIMELATE DECARBOXYLASE"/>
    <property type="match status" value="1"/>
</dbReference>
<dbReference type="InterPro" id="IPR042152">
    <property type="entry name" value="Y4yA-like"/>
</dbReference>
<dbReference type="Pfam" id="PF13454">
    <property type="entry name" value="NAD_binding_9"/>
    <property type="match status" value="1"/>
</dbReference>
<keyword evidence="8" id="KW-1185">Reference proteome</keyword>
<dbReference type="PROSITE" id="PS00878">
    <property type="entry name" value="ODR_DC_2_1"/>
    <property type="match status" value="1"/>
</dbReference>
<dbReference type="EMBL" id="CP015622">
    <property type="protein sequence ID" value="ANE04381.1"/>
    <property type="molecule type" value="Genomic_DNA"/>
</dbReference>
<keyword evidence="2" id="KW-0456">Lyase</keyword>
<dbReference type="GO" id="GO:0009089">
    <property type="term" value="P:lysine biosynthetic process via diaminopimelate"/>
    <property type="evidence" value="ECO:0007669"/>
    <property type="project" value="TreeGrafter"/>
</dbReference>
<dbReference type="OrthoDB" id="3275594at2"/>
<keyword evidence="2" id="KW-0210">Decarboxylase</keyword>
<dbReference type="PANTHER" id="PTHR43727:SF2">
    <property type="entry name" value="GROUP IV DECARBOXYLASE"/>
    <property type="match status" value="1"/>
</dbReference>
<dbReference type="CDD" id="cd06842">
    <property type="entry name" value="PLPDE_III_Y4yA_like"/>
    <property type="match status" value="1"/>
</dbReference>
<dbReference type="InterPro" id="IPR022657">
    <property type="entry name" value="De-COase2_CS"/>
</dbReference>
<dbReference type="InterPro" id="IPR009006">
    <property type="entry name" value="Ala_racemase/Decarboxylase_C"/>
</dbReference>
<dbReference type="SUPFAM" id="SSF51419">
    <property type="entry name" value="PLP-binding barrel"/>
    <property type="match status" value="1"/>
</dbReference>
<sequence>MTKVAIVGGGPRGLWAAEELLTLARERSVDIELHVFNDFLGVAYQPDQPKEWLMNVRSSIITTQFSDFDRWLQNRGVDSPFPPRRLVGEFLAESWDTLSGYVPRGCSLTIHSVHVEKIEPLNETDDSWLVQGELFDEVLLATGHATDWPGALSQEDVPAGVRLITSPYPASNLNGIGVKDRVLVRGAALTFIDIIRVCLPAVFIPVTRTGQLMKPKPDFSGLYLDDILNEGSEKVRSAKNLCELKVVLRVVSTQIQERAGKQDEEWGMGVAWREMYPSIVKRASYEGRDSLKGFYDLAREMERLAFGPPPESYEHLQRLIDSGVVDTSHLHRGEERLADLVRELNITVVIDAVTSPPGVVPGTLVHYLVEEGYARVRPGTRGLDVAADGTVIGQKHLAAVGRMTEDVVLGNDTLSRTLHDVIPKWARRVIRNATPLPERVHGIPPLAARLEPWAKKLTSDPTACRTLITNFGSPVNVLHAGVMARNIAELVDTGNQMGVDTRVFFARKANKGLTFVDAVKNVGHGIDVASERELFQVLNRDVPGAQIILSAAIKPDSLLELAIANDVVISADSRDELDRIAALVGDRIARVMPRVAPDPAVLPPTRFGERAAEWAERLTGLVRGVDIVGLHVHLHGYAAEDRALALRECCQLIDSLREYGHSPQFIDLGGGVPMSYIESDENWVRYQYAKSAVLAGYAKPFTWKDVPPSNTYPFYQTPVRGEWLKDLLSNGVAQLLIDRGLRLHLEPGRSLLDGCGIILAEVAFVKTRSDGLPLVGLAMNRTQCRTTSDDYLIDPLHITDNADGSEIEAYLVGAYCIEDELILRRRIRFPHGVKPGDIIGIPNTAGYFMHILESASHQIPLAKNVVWPEGILDDIDID</sequence>
<name>A0A172QUP8_9CORY</name>
<gene>
    <name evidence="7" type="ORF">ccrud_09340</name>
</gene>
<dbReference type="PRINTS" id="PR01179">
    <property type="entry name" value="ODADCRBXLASE"/>
</dbReference>
<evidence type="ECO:0000256" key="4">
    <source>
        <dbReference type="PIRSR" id="PIRSR600183-50"/>
    </source>
</evidence>
<dbReference type="PROSITE" id="PS00879">
    <property type="entry name" value="ODR_DC_2_2"/>
    <property type="match status" value="1"/>
</dbReference>
<dbReference type="Proteomes" id="UP000076929">
    <property type="component" value="Chromosome"/>
</dbReference>
<dbReference type="Pfam" id="PF02784">
    <property type="entry name" value="Orn_Arg_deC_N"/>
    <property type="match status" value="1"/>
</dbReference>
<dbReference type="KEGG" id="ccjz:ccrud_09340"/>
<protein>
    <submittedName>
        <fullName evidence="7">Diaminopimelate decarboxylase</fullName>
    </submittedName>
</protein>
<keyword evidence="3 4" id="KW-0663">Pyridoxal phosphate</keyword>
<dbReference type="InterPro" id="IPR022644">
    <property type="entry name" value="De-COase2_N"/>
</dbReference>
<feature type="active site" description="Proton donor" evidence="4">
    <location>
        <position position="816"/>
    </location>
</feature>
<dbReference type="SUPFAM" id="SSF50621">
    <property type="entry name" value="Alanine racemase C-terminal domain-like"/>
    <property type="match status" value="1"/>
</dbReference>
<comment type="cofactor">
    <cofactor evidence="1 4">
        <name>pyridoxal 5'-phosphate</name>
        <dbReference type="ChEBI" id="CHEBI:597326"/>
    </cofactor>
</comment>
<dbReference type="GO" id="GO:0008836">
    <property type="term" value="F:diaminopimelate decarboxylase activity"/>
    <property type="evidence" value="ECO:0007669"/>
    <property type="project" value="TreeGrafter"/>
</dbReference>
<dbReference type="SUPFAM" id="SSF51905">
    <property type="entry name" value="FAD/NAD(P)-binding domain"/>
    <property type="match status" value="1"/>
</dbReference>
<feature type="modified residue" description="N6-(pyridoxal phosphate)lysine" evidence="4">
    <location>
        <position position="508"/>
    </location>
</feature>
<evidence type="ECO:0000259" key="6">
    <source>
        <dbReference type="Pfam" id="PF13454"/>
    </source>
</evidence>
<reference evidence="7 8" key="1">
    <citation type="submission" date="2016-05" db="EMBL/GenBank/DDBJ databases">
        <title>Complete genome sequence of Corynebacterium crudilactis, a new Corynebacterium species isolated from raw cow's milk.</title>
        <authorList>
            <person name="Christian R."/>
            <person name="Zimmermann J."/>
            <person name="Lipski A."/>
            <person name="Kalinowski J."/>
        </authorList>
    </citation>
    <scope>NUCLEOTIDE SEQUENCE [LARGE SCALE GENOMIC DNA]</scope>
    <source>
        <strain evidence="7 8">JZ16</strain>
    </source>
</reference>
<feature type="domain" description="FAD-dependent urate hydroxylase HpyO/Asp monooxygenase CreE-like FAD/NAD(P)-binding" evidence="6">
    <location>
        <begin position="5"/>
        <end position="144"/>
    </location>
</feature>
<evidence type="ECO:0000313" key="8">
    <source>
        <dbReference type="Proteomes" id="UP000076929"/>
    </source>
</evidence>